<accession>A0ABN1MBF7</accession>
<proteinExistence type="predicted"/>
<sequence length="187" mass="22322">MTKEEFLELDIDKKIEYLNKKLSEGQTVIRIREDLGIGEKSLQKIIRENGYKYFQKEKRYYKENTNVLQKNIIHGKEIFDLDSKDPTIVLQNYKDDLLEIVQAKKDIFEVINAFKENLYYKDTTNVIEVVASNEIQIKEFKGEAKVTSFRVYGETLTKWKEFCSKHKKYNNQDLVSMALEEYMKKYE</sequence>
<dbReference type="RefSeq" id="WP_187006996.1">
    <property type="nucleotide sequence ID" value="NZ_BAAACP010000039.1"/>
</dbReference>
<dbReference type="Proteomes" id="UP001400965">
    <property type="component" value="Unassembled WGS sequence"/>
</dbReference>
<organism evidence="1 2">
    <name type="scientific">Paraclostridium tenue</name>
    <dbReference type="NCBI Taxonomy" id="1737"/>
    <lineage>
        <taxon>Bacteria</taxon>
        <taxon>Bacillati</taxon>
        <taxon>Bacillota</taxon>
        <taxon>Clostridia</taxon>
        <taxon>Peptostreptococcales</taxon>
        <taxon>Peptostreptococcaceae</taxon>
        <taxon>Paraclostridium</taxon>
    </lineage>
</organism>
<protein>
    <submittedName>
        <fullName evidence="1">Uncharacterized protein</fullName>
    </submittedName>
</protein>
<comment type="caution">
    <text evidence="1">The sequence shown here is derived from an EMBL/GenBank/DDBJ whole genome shotgun (WGS) entry which is preliminary data.</text>
</comment>
<evidence type="ECO:0000313" key="2">
    <source>
        <dbReference type="Proteomes" id="UP001400965"/>
    </source>
</evidence>
<keyword evidence="2" id="KW-1185">Reference proteome</keyword>
<dbReference type="EMBL" id="BAAACP010000039">
    <property type="protein sequence ID" value="GAA0866700.1"/>
    <property type="molecule type" value="Genomic_DNA"/>
</dbReference>
<evidence type="ECO:0000313" key="1">
    <source>
        <dbReference type="EMBL" id="GAA0866700.1"/>
    </source>
</evidence>
<reference evidence="1 2" key="1">
    <citation type="journal article" date="2019" name="Int. J. Syst. Evol. Microbiol.">
        <title>The Global Catalogue of Microorganisms (GCM) 10K type strain sequencing project: providing services to taxonomists for standard genome sequencing and annotation.</title>
        <authorList>
            <consortium name="The Broad Institute Genomics Platform"/>
            <consortium name="The Broad Institute Genome Sequencing Center for Infectious Disease"/>
            <person name="Wu L."/>
            <person name="Ma J."/>
        </authorList>
    </citation>
    <scope>NUCLEOTIDE SEQUENCE [LARGE SCALE GENOMIC DNA]</scope>
    <source>
        <strain evidence="1 2">JCM 6486</strain>
    </source>
</reference>
<gene>
    <name evidence="1" type="ORF">GCM10008917_28700</name>
</gene>
<name>A0ABN1MBF7_9FIRM</name>